<dbReference type="Pfam" id="PF00132">
    <property type="entry name" value="Hexapep"/>
    <property type="match status" value="1"/>
</dbReference>
<dbReference type="InterPro" id="IPR050484">
    <property type="entry name" value="Transf_Hexapept/Carb_Anhydrase"/>
</dbReference>
<dbReference type="RefSeq" id="WP_017450421.1">
    <property type="nucleotide sequence ID" value="NZ_CP008956.1"/>
</dbReference>
<dbReference type="SUPFAM" id="SSF51161">
    <property type="entry name" value="Trimeric LpxA-like enzymes"/>
    <property type="match status" value="1"/>
</dbReference>
<dbReference type="Gene3D" id="2.160.10.10">
    <property type="entry name" value="Hexapeptide repeat proteins"/>
    <property type="match status" value="1"/>
</dbReference>
<dbReference type="Proteomes" id="UP000501648">
    <property type="component" value="Chromosome"/>
</dbReference>
<gene>
    <name evidence="1" type="ORF">C798_15080</name>
</gene>
<dbReference type="InterPro" id="IPR001451">
    <property type="entry name" value="Hexapep"/>
</dbReference>
<name>A0A6M3ZTE8_9BURK</name>
<dbReference type="InterPro" id="IPR047324">
    <property type="entry name" value="LbH_gamma_CA-like"/>
</dbReference>
<dbReference type="AlphaFoldDB" id="A0A6M3ZTE8"/>
<organism evidence="1 2">
    <name type="scientific">Herbaspirillum rubrisubalbicans Os34</name>
    <dbReference type="NCBI Taxonomy" id="1235827"/>
    <lineage>
        <taxon>Bacteria</taxon>
        <taxon>Pseudomonadati</taxon>
        <taxon>Pseudomonadota</taxon>
        <taxon>Betaproteobacteria</taxon>
        <taxon>Burkholderiales</taxon>
        <taxon>Oxalobacteraceae</taxon>
        <taxon>Herbaspirillum</taxon>
    </lineage>
</organism>
<dbReference type="PANTHER" id="PTHR13061:SF29">
    <property type="entry name" value="GAMMA CARBONIC ANHYDRASE-LIKE 1, MITOCHONDRIAL-RELATED"/>
    <property type="match status" value="1"/>
</dbReference>
<protein>
    <submittedName>
        <fullName evidence="1">Gamma carbonic anhydrase family protein</fullName>
    </submittedName>
</protein>
<dbReference type="PANTHER" id="PTHR13061">
    <property type="entry name" value="DYNACTIN SUBUNIT P25"/>
    <property type="match status" value="1"/>
</dbReference>
<dbReference type="CDD" id="cd04645">
    <property type="entry name" value="LbH_gamma_CA_like"/>
    <property type="match status" value="1"/>
</dbReference>
<sequence length="172" mass="17900">MTITSKAYSKPRQPGSDEQATVAKNATICGDVQLDPSCRVLARAVLRGEGARVVIGAGTTVQSDTVLHADPGFPLHVERNVTIGHGAILVGCTIREGTQVGMQTVIETGVVVGRNCVITPGAYLKKGRVFPDNSLIVGAPAQVMRTLKPAPAVHHPQTAAAHPPRGLEAALC</sequence>
<reference evidence="1 2" key="1">
    <citation type="journal article" date="2012" name="J. Bacteriol.">
        <title>Genome sequence of the pathogenic Herbaspirillum seropedicae strain Os34, isolated from rice roots.</title>
        <authorList>
            <person name="Ye W."/>
            <person name="Ye S."/>
            <person name="Liu J."/>
            <person name="Chang S."/>
            <person name="Chen M."/>
            <person name="Zhu B."/>
            <person name="Guo L."/>
            <person name="An Q."/>
        </authorList>
    </citation>
    <scope>NUCLEOTIDE SEQUENCE [LARGE SCALE GENOMIC DNA]</scope>
    <source>
        <strain evidence="1 2">Os34</strain>
    </source>
</reference>
<accession>A0A6M3ZTE8</accession>
<dbReference type="EMBL" id="CP008956">
    <property type="protein sequence ID" value="QJQ01513.1"/>
    <property type="molecule type" value="Genomic_DNA"/>
</dbReference>
<proteinExistence type="predicted"/>
<evidence type="ECO:0000313" key="2">
    <source>
        <dbReference type="Proteomes" id="UP000501648"/>
    </source>
</evidence>
<evidence type="ECO:0000313" key="1">
    <source>
        <dbReference type="EMBL" id="QJQ01513.1"/>
    </source>
</evidence>
<dbReference type="InterPro" id="IPR011004">
    <property type="entry name" value="Trimer_LpxA-like_sf"/>
</dbReference>